<comment type="caution">
    <text evidence="1">The sequence shown here is derived from an EMBL/GenBank/DDBJ whole genome shotgun (WGS) entry which is preliminary data.</text>
</comment>
<dbReference type="RefSeq" id="WP_158832887.1">
    <property type="nucleotide sequence ID" value="NZ_JAODIY010000018.1"/>
</dbReference>
<reference evidence="1 2" key="1">
    <citation type="journal article" date="2014" name="Int. J. Syst. Evol. Microbiol.">
        <title>Complete genome sequence of Corynebacterium casei LMG S-19264T (=DSM 44701T), isolated from a smear-ripened cheese.</title>
        <authorList>
            <consortium name="US DOE Joint Genome Institute (JGI-PGF)"/>
            <person name="Walter F."/>
            <person name="Albersmeier A."/>
            <person name="Kalinowski J."/>
            <person name="Ruckert C."/>
        </authorList>
    </citation>
    <scope>NUCLEOTIDE SEQUENCE [LARGE SCALE GENOMIC DNA]</scope>
    <source>
        <strain evidence="1 2">CGMCC 4.7215</strain>
    </source>
</reference>
<evidence type="ECO:0000313" key="1">
    <source>
        <dbReference type="EMBL" id="MFC7125857.1"/>
    </source>
</evidence>
<proteinExistence type="predicted"/>
<protein>
    <submittedName>
        <fullName evidence="1">Uncharacterized protein</fullName>
    </submittedName>
</protein>
<dbReference type="AlphaFoldDB" id="A0ABD5X4G5"/>
<accession>A0ABD5X4G5</accession>
<sequence length="47" mass="5616">MTDKERPHSVCDVTTAEFHQILKKLDEFEASKEMEEAIERHRESIRD</sequence>
<dbReference type="EMBL" id="JBHSZQ010000009">
    <property type="protein sequence ID" value="MFC7125857.1"/>
    <property type="molecule type" value="Genomic_DNA"/>
</dbReference>
<evidence type="ECO:0000313" key="2">
    <source>
        <dbReference type="Proteomes" id="UP001596414"/>
    </source>
</evidence>
<organism evidence="1 2">
    <name type="scientific">Halovenus rubra</name>
    <dbReference type="NCBI Taxonomy" id="869890"/>
    <lineage>
        <taxon>Archaea</taxon>
        <taxon>Methanobacteriati</taxon>
        <taxon>Methanobacteriota</taxon>
        <taxon>Stenosarchaea group</taxon>
        <taxon>Halobacteria</taxon>
        <taxon>Halobacteriales</taxon>
        <taxon>Haloarculaceae</taxon>
        <taxon>Halovenus</taxon>
    </lineage>
</organism>
<name>A0ABD5X4G5_9EURY</name>
<dbReference type="GeneID" id="43543672"/>
<dbReference type="Proteomes" id="UP001596414">
    <property type="component" value="Unassembled WGS sequence"/>
</dbReference>
<gene>
    <name evidence="1" type="ORF">ACFQJ7_07360</name>
</gene>